<keyword evidence="12" id="KW-0810">Translation regulation</keyword>
<evidence type="ECO:0000256" key="22">
    <source>
        <dbReference type="SAM" id="SignalP"/>
    </source>
</evidence>
<keyword evidence="10" id="KW-0256">Endoplasmic reticulum</keyword>
<proteinExistence type="inferred from homology"/>
<evidence type="ECO:0000313" key="25">
    <source>
        <dbReference type="Proteomes" id="UP000694427"/>
    </source>
</evidence>
<keyword evidence="16" id="KW-0325">Glycoprotein</keyword>
<dbReference type="GO" id="GO:0004694">
    <property type="term" value="F:eukaryotic translation initiation factor 2alpha kinase activity"/>
    <property type="evidence" value="ECO:0007669"/>
    <property type="project" value="TreeGrafter"/>
</dbReference>
<keyword evidence="11 20" id="KW-0067">ATP-binding</keyword>
<feature type="chain" id="PRO_5034094760" description="non-specific serine/threonine protein kinase" evidence="22">
    <location>
        <begin position="22"/>
        <end position="917"/>
    </location>
</feature>
<name>A0A8C1NBN3_CYPCA</name>
<evidence type="ECO:0000256" key="19">
    <source>
        <dbReference type="ARBA" id="ARBA00041500"/>
    </source>
</evidence>
<dbReference type="PROSITE" id="PS00107">
    <property type="entry name" value="PROTEIN_KINASE_ATP"/>
    <property type="match status" value="1"/>
</dbReference>
<dbReference type="Gene3D" id="3.30.200.20">
    <property type="entry name" value="Phosphorylase Kinase, domain 1"/>
    <property type="match status" value="1"/>
</dbReference>
<feature type="domain" description="Protein kinase" evidence="23">
    <location>
        <begin position="443"/>
        <end position="885"/>
    </location>
</feature>
<evidence type="ECO:0000256" key="16">
    <source>
        <dbReference type="ARBA" id="ARBA00023180"/>
    </source>
</evidence>
<organism evidence="24 25">
    <name type="scientific">Cyprinus carpio</name>
    <name type="common">Common carp</name>
    <dbReference type="NCBI Taxonomy" id="7962"/>
    <lineage>
        <taxon>Eukaryota</taxon>
        <taxon>Metazoa</taxon>
        <taxon>Chordata</taxon>
        <taxon>Craniata</taxon>
        <taxon>Vertebrata</taxon>
        <taxon>Euteleostomi</taxon>
        <taxon>Actinopterygii</taxon>
        <taxon>Neopterygii</taxon>
        <taxon>Teleostei</taxon>
        <taxon>Ostariophysi</taxon>
        <taxon>Cypriniformes</taxon>
        <taxon>Cyprinidae</taxon>
        <taxon>Cyprininae</taxon>
        <taxon>Cyprinus</taxon>
    </lineage>
</organism>
<evidence type="ECO:0000256" key="13">
    <source>
        <dbReference type="ARBA" id="ARBA00022989"/>
    </source>
</evidence>
<accession>A0A8C1NBN3</accession>
<evidence type="ECO:0000256" key="10">
    <source>
        <dbReference type="ARBA" id="ARBA00022824"/>
    </source>
</evidence>
<keyword evidence="3" id="KW-0723">Serine/threonine-protein kinase</keyword>
<evidence type="ECO:0000313" key="24">
    <source>
        <dbReference type="Ensembl" id="ENSCCRP00010088828.1"/>
    </source>
</evidence>
<dbReference type="FunFam" id="3.30.200.20:FF:000193">
    <property type="entry name" value="Eukaryotic translation initiation factor 2-alpha kinase 3"/>
    <property type="match status" value="1"/>
</dbReference>
<dbReference type="PANTHER" id="PTHR11042:SF166">
    <property type="entry name" value="EUKARYOTIC TRANSLATION INITIATION FACTOR 2-ALPHA KINASE 3"/>
    <property type="match status" value="1"/>
</dbReference>
<reference evidence="24" key="2">
    <citation type="submission" date="2025-09" db="UniProtKB">
        <authorList>
            <consortium name="Ensembl"/>
        </authorList>
    </citation>
    <scope>IDENTIFICATION</scope>
</reference>
<keyword evidence="8 20" id="KW-0547">Nucleotide-binding</keyword>
<comment type="similarity">
    <text evidence="18">Belongs to the protein kinase superfamily. Ser/Thr protein kinase family. GCN2 subfamily.</text>
</comment>
<evidence type="ECO:0000256" key="17">
    <source>
        <dbReference type="ARBA" id="ARBA00023230"/>
    </source>
</evidence>
<evidence type="ECO:0000256" key="1">
    <source>
        <dbReference type="ARBA" id="ARBA00004115"/>
    </source>
</evidence>
<keyword evidence="9" id="KW-0418">Kinase</keyword>
<dbReference type="InterPro" id="IPR011009">
    <property type="entry name" value="Kinase-like_dom_sf"/>
</dbReference>
<evidence type="ECO:0000256" key="3">
    <source>
        <dbReference type="ARBA" id="ARBA00022527"/>
    </source>
</evidence>
<evidence type="ECO:0000256" key="21">
    <source>
        <dbReference type="SAM" id="MobiDB-lite"/>
    </source>
</evidence>
<reference evidence="24" key="1">
    <citation type="submission" date="2025-08" db="UniProtKB">
        <authorList>
            <consortium name="Ensembl"/>
        </authorList>
    </citation>
    <scope>IDENTIFICATION</scope>
</reference>
<dbReference type="InterPro" id="IPR008271">
    <property type="entry name" value="Ser/Thr_kinase_AS"/>
</dbReference>
<keyword evidence="17" id="KW-0834">Unfolded protein response</keyword>
<evidence type="ECO:0000256" key="15">
    <source>
        <dbReference type="ARBA" id="ARBA00023136"/>
    </source>
</evidence>
<evidence type="ECO:0000256" key="9">
    <source>
        <dbReference type="ARBA" id="ARBA00022777"/>
    </source>
</evidence>
<protein>
    <recommendedName>
        <fullName evidence="2">non-specific serine/threonine protein kinase</fullName>
        <ecNumber evidence="2">2.7.11.1</ecNumber>
    </recommendedName>
    <alternativeName>
        <fullName evidence="19">PRKR-like endoplasmic reticulum kinase</fullName>
    </alternativeName>
</protein>
<keyword evidence="4" id="KW-0597">Phosphoprotein</keyword>
<evidence type="ECO:0000259" key="23">
    <source>
        <dbReference type="PROSITE" id="PS50011"/>
    </source>
</evidence>
<sequence length="917" mass="103282">MKPQSWRGVLLLLILFSKIRDRESMEAVPFSVESLLDSSYRIGEDTVLVGGKTLTTYGLGAYSGKLRYICSAVGCSRWGDEEGEPEDVLLLQRTQKTVRAVRPRNGFEKWNFSVGNFELKFIPEIQSNINFLEGEASNGETWREVRHEVEGLDLVIKVSVPDWKVMAFSTKPEGQLIWEHQFCTPIASAWLVGGGKVMPISLFDDTSYNSHTETEAQEDDDIIEEARGAMESSVYLGMFQGQLYLQSSVRISEKFPSKPKALNGWSSDSDTMPPPTVKWKPLIHSPSRTPVLVGSEEFDKCLNNDKFSHEEYSNGALSILQYPYDNGYYFPYSPRYRNRRDETAVSVLLKKDGQGSQVRRKDPVLLLPWWKEILGTIIFCIAATTYIVRKFFHPPTTYVRQRKESETQCQTDSKFELDVTEPKEIVVTETRPCEYVSRYLTDFQPVQCLGRGGFGVVFEARNKVDDCNYAIKRIRLPNRELAREKVMREVKALAKLEHPGIIRYFNAWQESPPQGWQEDMDKCWLKDASTADWLLSSPDHMEAFSVKVPVATPSPVDSSCMCAAGGDMSVCVGDQVCVEGLGPDSMMSERDSQADPDAVLEVSDSPHSFELCPPRTVTHGDCTSSSFDIVFEDSGCEHQDNDSDLSGSTPVPPVCLSQSGSKPQSSISAGPPASLPSRPTSLSLAPSTPCPATRPLLTPKVYLYIQMQLCRKENLKDWMAQRCLPELREHAQCLDIFLQIAEAVDFLHSKGLMHRDLKPSNIFFTMDDVVKVGDFGLVTAMDQEEDDEELNTLTPMPIYARHTGQVGTKLYMSPEQLSGNSYSHKVDIYSLGLILFELLYPFRTQMERVRVRPLFRCLGPMVYCMLSRVPAERPEASEITEAPLFQELEVPCRIRQRTRTYSASSAGRPTRQISSSN</sequence>
<dbReference type="Pfam" id="PF00069">
    <property type="entry name" value="Pkinase"/>
    <property type="match status" value="2"/>
</dbReference>
<dbReference type="CDD" id="cd14048">
    <property type="entry name" value="STKc_EIF2AK3_PERK"/>
    <property type="match status" value="1"/>
</dbReference>
<evidence type="ECO:0000256" key="11">
    <source>
        <dbReference type="ARBA" id="ARBA00022840"/>
    </source>
</evidence>
<dbReference type="PROSITE" id="PS00108">
    <property type="entry name" value="PROTEIN_KINASE_ST"/>
    <property type="match status" value="1"/>
</dbReference>
<dbReference type="GO" id="GO:0005789">
    <property type="term" value="C:endoplasmic reticulum membrane"/>
    <property type="evidence" value="ECO:0007669"/>
    <property type="project" value="UniProtKB-SubCell"/>
</dbReference>
<dbReference type="InterPro" id="IPR000719">
    <property type="entry name" value="Prot_kinase_dom"/>
</dbReference>
<comment type="subcellular location">
    <subcellularLocation>
        <location evidence="1">Endoplasmic reticulum membrane</location>
        <topology evidence="1">Single-pass type I membrane protein</topology>
    </subcellularLocation>
</comment>
<evidence type="ECO:0000256" key="12">
    <source>
        <dbReference type="ARBA" id="ARBA00022845"/>
    </source>
</evidence>
<dbReference type="Ensembl" id="ENSCCRT00010098490.1">
    <property type="protein sequence ID" value="ENSCCRP00010088828.1"/>
    <property type="gene ID" value="ENSCCRG00010037958.1"/>
</dbReference>
<dbReference type="PROSITE" id="PS50011">
    <property type="entry name" value="PROTEIN_KINASE_DOM"/>
    <property type="match status" value="1"/>
</dbReference>
<feature type="compositionally biased region" description="Low complexity" evidence="21">
    <location>
        <begin position="657"/>
        <end position="668"/>
    </location>
</feature>
<evidence type="ECO:0000256" key="2">
    <source>
        <dbReference type="ARBA" id="ARBA00012513"/>
    </source>
</evidence>
<feature type="region of interest" description="Disordered" evidence="21">
    <location>
        <begin position="638"/>
        <end position="689"/>
    </location>
</feature>
<keyword evidence="13" id="KW-1133">Transmembrane helix</keyword>
<dbReference type="InterPro" id="IPR050339">
    <property type="entry name" value="CC_SR_Kinase"/>
</dbReference>
<dbReference type="GO" id="GO:0005524">
    <property type="term" value="F:ATP binding"/>
    <property type="evidence" value="ECO:0007669"/>
    <property type="project" value="UniProtKB-UniRule"/>
</dbReference>
<evidence type="ECO:0000256" key="18">
    <source>
        <dbReference type="ARBA" id="ARBA00037982"/>
    </source>
</evidence>
<evidence type="ECO:0000256" key="5">
    <source>
        <dbReference type="ARBA" id="ARBA00022679"/>
    </source>
</evidence>
<evidence type="ECO:0000256" key="14">
    <source>
        <dbReference type="ARBA" id="ARBA00023016"/>
    </source>
</evidence>
<dbReference type="SUPFAM" id="SSF56112">
    <property type="entry name" value="Protein kinase-like (PK-like)"/>
    <property type="match status" value="1"/>
</dbReference>
<feature type="binding site" evidence="20">
    <location>
        <position position="472"/>
    </location>
    <ligand>
        <name>ATP</name>
        <dbReference type="ChEBI" id="CHEBI:30616"/>
    </ligand>
</feature>
<dbReference type="FunFam" id="1.10.510.10:FF:000251">
    <property type="entry name" value="eukaryotic translation initiation factor 2-alpha kinase 3"/>
    <property type="match status" value="1"/>
</dbReference>
<keyword evidence="15" id="KW-0472">Membrane</keyword>
<keyword evidence="7 22" id="KW-0732">Signal</keyword>
<dbReference type="Proteomes" id="UP000694427">
    <property type="component" value="Unplaced"/>
</dbReference>
<dbReference type="SMART" id="SM00220">
    <property type="entry name" value="S_TKc"/>
    <property type="match status" value="1"/>
</dbReference>
<dbReference type="GO" id="GO:0005634">
    <property type="term" value="C:nucleus"/>
    <property type="evidence" value="ECO:0007669"/>
    <property type="project" value="TreeGrafter"/>
</dbReference>
<evidence type="ECO:0000256" key="4">
    <source>
        <dbReference type="ARBA" id="ARBA00022553"/>
    </source>
</evidence>
<dbReference type="PANTHER" id="PTHR11042">
    <property type="entry name" value="EUKARYOTIC TRANSLATION INITIATION FACTOR 2-ALPHA KINASE EIF2-ALPHA KINASE -RELATED"/>
    <property type="match status" value="1"/>
</dbReference>
<keyword evidence="25" id="KW-1185">Reference proteome</keyword>
<evidence type="ECO:0000256" key="20">
    <source>
        <dbReference type="PROSITE-ProRule" id="PRU10141"/>
    </source>
</evidence>
<dbReference type="EC" id="2.7.11.1" evidence="2"/>
<dbReference type="InterPro" id="IPR017441">
    <property type="entry name" value="Protein_kinase_ATP_BS"/>
</dbReference>
<feature type="compositionally biased region" description="Polar residues" evidence="21">
    <location>
        <begin position="677"/>
        <end position="686"/>
    </location>
</feature>
<keyword evidence="6" id="KW-0812">Transmembrane</keyword>
<feature type="signal peptide" evidence="22">
    <location>
        <begin position="1"/>
        <end position="21"/>
    </location>
</feature>
<keyword evidence="14" id="KW-0346">Stress response</keyword>
<dbReference type="Gene3D" id="1.10.510.10">
    <property type="entry name" value="Transferase(Phosphotransferase) domain 1"/>
    <property type="match status" value="1"/>
</dbReference>
<evidence type="ECO:0000256" key="7">
    <source>
        <dbReference type="ARBA" id="ARBA00022729"/>
    </source>
</evidence>
<dbReference type="GO" id="GO:0006986">
    <property type="term" value="P:response to unfolded protein"/>
    <property type="evidence" value="ECO:0007669"/>
    <property type="project" value="UniProtKB-KW"/>
</dbReference>
<evidence type="ECO:0000256" key="8">
    <source>
        <dbReference type="ARBA" id="ARBA00022741"/>
    </source>
</evidence>
<evidence type="ECO:0000256" key="6">
    <source>
        <dbReference type="ARBA" id="ARBA00022692"/>
    </source>
</evidence>
<keyword evidence="5" id="KW-0808">Transferase</keyword>
<dbReference type="AlphaFoldDB" id="A0A8C1NBN3"/>